<feature type="compositionally biased region" description="Basic and acidic residues" evidence="1">
    <location>
        <begin position="541"/>
        <end position="562"/>
    </location>
</feature>
<feature type="compositionally biased region" description="Basic and acidic residues" evidence="1">
    <location>
        <begin position="314"/>
        <end position="324"/>
    </location>
</feature>
<dbReference type="Proteomes" id="UP000240883">
    <property type="component" value="Unassembled WGS sequence"/>
</dbReference>
<feature type="compositionally biased region" description="Polar residues" evidence="1">
    <location>
        <begin position="421"/>
        <end position="435"/>
    </location>
</feature>
<dbReference type="InterPro" id="IPR039896">
    <property type="entry name" value="Red-like"/>
</dbReference>
<keyword evidence="3" id="KW-1185">Reference proteome</keyword>
<feature type="region of interest" description="Disordered" evidence="1">
    <location>
        <begin position="251"/>
        <end position="435"/>
    </location>
</feature>
<organism evidence="2 3">
    <name type="scientific">Corynespora cassiicola Philippines</name>
    <dbReference type="NCBI Taxonomy" id="1448308"/>
    <lineage>
        <taxon>Eukaryota</taxon>
        <taxon>Fungi</taxon>
        <taxon>Dikarya</taxon>
        <taxon>Ascomycota</taxon>
        <taxon>Pezizomycotina</taxon>
        <taxon>Dothideomycetes</taxon>
        <taxon>Pleosporomycetidae</taxon>
        <taxon>Pleosporales</taxon>
        <taxon>Corynesporascaceae</taxon>
        <taxon>Corynespora</taxon>
    </lineage>
</organism>
<name>A0A2T2NGR8_CORCC</name>
<feature type="compositionally biased region" description="Acidic residues" evidence="1">
    <location>
        <begin position="344"/>
        <end position="359"/>
    </location>
</feature>
<dbReference type="OrthoDB" id="3366823at2759"/>
<evidence type="ECO:0000313" key="3">
    <source>
        <dbReference type="Proteomes" id="UP000240883"/>
    </source>
</evidence>
<evidence type="ECO:0000256" key="1">
    <source>
        <dbReference type="SAM" id="MobiDB-lite"/>
    </source>
</evidence>
<feature type="region of interest" description="Disordered" evidence="1">
    <location>
        <begin position="475"/>
        <end position="562"/>
    </location>
</feature>
<feature type="compositionally biased region" description="Low complexity" evidence="1">
    <location>
        <begin position="393"/>
        <end position="408"/>
    </location>
</feature>
<feature type="compositionally biased region" description="Basic and acidic residues" evidence="1">
    <location>
        <begin position="289"/>
        <end position="306"/>
    </location>
</feature>
<evidence type="ECO:0000313" key="2">
    <source>
        <dbReference type="EMBL" id="PSN64580.1"/>
    </source>
</evidence>
<dbReference type="STRING" id="1448308.A0A2T2NGR8"/>
<gene>
    <name evidence="2" type="ORF">BS50DRAFT_528966</name>
</gene>
<dbReference type="PANTHER" id="PTHR12765">
    <property type="entry name" value="RED PROTEIN IK FACTOR CYTOKINE IK"/>
    <property type="match status" value="1"/>
</dbReference>
<feature type="region of interest" description="Disordered" evidence="1">
    <location>
        <begin position="1"/>
        <end position="103"/>
    </location>
</feature>
<feature type="compositionally biased region" description="Basic residues" evidence="1">
    <location>
        <begin position="528"/>
        <end position="540"/>
    </location>
</feature>
<protein>
    <recommendedName>
        <fullName evidence="4">RED-like N-terminal domain-containing protein</fullName>
    </recommendedName>
</protein>
<feature type="compositionally biased region" description="Polar residues" evidence="1">
    <location>
        <begin position="19"/>
        <end position="30"/>
    </location>
</feature>
<feature type="region of interest" description="Disordered" evidence="1">
    <location>
        <begin position="157"/>
        <end position="176"/>
    </location>
</feature>
<reference evidence="2 3" key="1">
    <citation type="journal article" date="2018" name="Front. Microbiol.">
        <title>Genome-Wide Analysis of Corynespora cassiicola Leaf Fall Disease Putative Effectors.</title>
        <authorList>
            <person name="Lopez D."/>
            <person name="Ribeiro S."/>
            <person name="Label P."/>
            <person name="Fumanal B."/>
            <person name="Venisse J.S."/>
            <person name="Kohler A."/>
            <person name="de Oliveira R.R."/>
            <person name="Labutti K."/>
            <person name="Lipzen A."/>
            <person name="Lail K."/>
            <person name="Bauer D."/>
            <person name="Ohm R.A."/>
            <person name="Barry K.W."/>
            <person name="Spatafora J."/>
            <person name="Grigoriev I.V."/>
            <person name="Martin F.M."/>
            <person name="Pujade-Renaud V."/>
        </authorList>
    </citation>
    <scope>NUCLEOTIDE SEQUENCE [LARGE SCALE GENOMIC DNA]</scope>
    <source>
        <strain evidence="2 3">Philippines</strain>
    </source>
</reference>
<evidence type="ECO:0008006" key="4">
    <source>
        <dbReference type="Google" id="ProtNLM"/>
    </source>
</evidence>
<dbReference type="AlphaFoldDB" id="A0A2T2NGR8"/>
<accession>A0A2T2NGR8</accession>
<proteinExistence type="predicted"/>
<dbReference type="EMBL" id="KZ678138">
    <property type="protein sequence ID" value="PSN64580.1"/>
    <property type="molecule type" value="Genomic_DNA"/>
</dbReference>
<sequence length="562" mass="62074">MDNQQFRKLVLGDARKQDGSPNKSPASRASSGVLGARKNASIPMTPRQVGRSSVQADFARQLAERNAKTNPTKKWKSSAPKGVKLAAGYTDRTKDRTEEEEDELAQRIKNLEESVKKGELDRETFHKLVQELTAGDLNTTHLVKGLDRKLLERIRRGEDVLSGTSAEGEREDDIDQQLEELENQEVGRIVREKAEKNSEMAPAAPAPAPVAGVKRSRNDILAELKAQRKAAAEAAAAEHKKRYPALGPRFRKVTSLGDNSRLEIDSQGREVLIITGPDGKEKRKVRKQKKEETEPEVRYDLDDPKNPVKIPNAPKEEEPEKKDSEDDDDIFEGVGSTYNPLANLDDEDDSDSSSEEDGEASAKAQMDQAESKSVVHSPPQKRAASESGEESSPEPTTALTLPEPTASAQPSSKRDWFAATSGGTTSAKEPANVSSADATVMAALKKVRTLDPNSSLLQNDDSEEARLRKRAAKLTARDRDMEDMDMDFGGSRFEDADDMERDGEKVKFSEWKGIGAEDNEGNEGERGAKKRKRGPKKKKVDKNNVEHVMKAMERQREKKPLG</sequence>